<dbReference type="PANTHER" id="PTHR43201:SF5">
    <property type="entry name" value="MEDIUM-CHAIN ACYL-COA LIGASE ACSF2, MITOCHONDRIAL"/>
    <property type="match status" value="1"/>
</dbReference>
<dbReference type="PANTHER" id="PTHR43201">
    <property type="entry name" value="ACYL-COA SYNTHETASE"/>
    <property type="match status" value="1"/>
</dbReference>
<dbReference type="RefSeq" id="WP_271089724.1">
    <property type="nucleotide sequence ID" value="NZ_JAPJZH010000006.1"/>
</dbReference>
<proteinExistence type="inferred from homology"/>
<dbReference type="InterPro" id="IPR020845">
    <property type="entry name" value="AMP-binding_CS"/>
</dbReference>
<dbReference type="Pfam" id="PF00501">
    <property type="entry name" value="AMP-binding"/>
    <property type="match status" value="1"/>
</dbReference>
<accession>A0ABT4VMR5</accession>
<feature type="domain" description="AMP-binding enzyme C-terminal" evidence="5">
    <location>
        <begin position="435"/>
        <end position="511"/>
    </location>
</feature>
<keyword evidence="7" id="KW-1185">Reference proteome</keyword>
<dbReference type="SUPFAM" id="SSF56801">
    <property type="entry name" value="Acetyl-CoA synthetase-like"/>
    <property type="match status" value="1"/>
</dbReference>
<name>A0ABT4VMR5_9HYPH</name>
<keyword evidence="3" id="KW-0479">Metal-binding</keyword>
<organism evidence="6 7">
    <name type="scientific">Hoeflea poritis</name>
    <dbReference type="NCBI Taxonomy" id="2993659"/>
    <lineage>
        <taxon>Bacteria</taxon>
        <taxon>Pseudomonadati</taxon>
        <taxon>Pseudomonadota</taxon>
        <taxon>Alphaproteobacteria</taxon>
        <taxon>Hyphomicrobiales</taxon>
        <taxon>Rhizobiaceae</taxon>
        <taxon>Hoeflea</taxon>
    </lineage>
</organism>
<protein>
    <submittedName>
        <fullName evidence="6">AMP-binding protein</fullName>
    </submittedName>
</protein>
<dbReference type="InterPro" id="IPR042099">
    <property type="entry name" value="ANL_N_sf"/>
</dbReference>
<comment type="caution">
    <text evidence="6">The sequence shown here is derived from an EMBL/GenBank/DDBJ whole genome shotgun (WGS) entry which is preliminary data.</text>
</comment>
<evidence type="ECO:0000256" key="1">
    <source>
        <dbReference type="ARBA" id="ARBA00006432"/>
    </source>
</evidence>
<dbReference type="EMBL" id="JAPJZH010000006">
    <property type="protein sequence ID" value="MDA4846005.1"/>
    <property type="molecule type" value="Genomic_DNA"/>
</dbReference>
<dbReference type="Gene3D" id="3.40.50.12780">
    <property type="entry name" value="N-terminal domain of ligase-like"/>
    <property type="match status" value="1"/>
</dbReference>
<dbReference type="Pfam" id="PF13193">
    <property type="entry name" value="AMP-binding_C"/>
    <property type="match status" value="1"/>
</dbReference>
<evidence type="ECO:0000256" key="2">
    <source>
        <dbReference type="ARBA" id="ARBA00022598"/>
    </source>
</evidence>
<dbReference type="InterPro" id="IPR000873">
    <property type="entry name" value="AMP-dep_synth/lig_dom"/>
</dbReference>
<feature type="domain" description="AMP-dependent synthetase/ligase" evidence="4">
    <location>
        <begin position="15"/>
        <end position="373"/>
    </location>
</feature>
<comment type="similarity">
    <text evidence="1">Belongs to the ATP-dependent AMP-binding enzyme family.</text>
</comment>
<dbReference type="InterPro" id="IPR045851">
    <property type="entry name" value="AMP-bd_C_sf"/>
</dbReference>
<gene>
    <name evidence="6" type="ORF">OOZ53_11640</name>
</gene>
<keyword evidence="2" id="KW-0436">Ligase</keyword>
<evidence type="ECO:0000313" key="7">
    <source>
        <dbReference type="Proteomes" id="UP001148313"/>
    </source>
</evidence>
<dbReference type="InterPro" id="IPR025110">
    <property type="entry name" value="AMP-bd_C"/>
</dbReference>
<sequence length="543" mass="59652">MNDNQFPVRTVYELFAAAARRWPERPFLSILPETADAYGIEAGERSYRDMLDAVDMIRAQYAKAGYRAGERVMLLLENRPSYFLHWFALNALGLSVVPVNPDLQSAELAYMAGHAEPVLAIATANRIADLEQASRASGVGFPVISGDMELPALRADEMGDVEPSPSREAAMLYTSGTTGNPKGCVLSNAYFLHAGHWYAHAGGVCALHEEGERMITPLPMFHMNAMACSLMAMITVGGCLIVLDRFHPKSWWQSVRDSRATCLHYLGVMPSILMKAEASAQDRDHSVRFGFGAGIDPRLHIPFEERFGIPLVEAWAMTETGAGAVIAANREPRRRGESCLGRPEAEVETRIVLDDGSEAAAGEPGELLVRRAGPDPRYGFFSEYYKDPQATTDAWDDGWFHTGDIVMRDEAGDFFFVDRKKNVIRRSGENIAAVEVETVLMQHSDIRAVAAAAAPDALRGDEVLACIVTDGARSEEAARAIVTWALERMAYYKAPGYVAFIDALPLTPTQKIQRGELKKLVPSLLADPATVDTRTMKKRLVPS</sequence>
<reference evidence="6" key="1">
    <citation type="submission" date="2022-11" db="EMBL/GenBank/DDBJ databases">
        <title>Hoeflea poritis sp. nov., isolated from scleractinian coral Porites lutea.</title>
        <authorList>
            <person name="Zhang G."/>
            <person name="Wei Q."/>
            <person name="Cai L."/>
        </authorList>
    </citation>
    <scope>NUCLEOTIDE SEQUENCE</scope>
    <source>
        <strain evidence="6">E7-10</strain>
    </source>
</reference>
<evidence type="ECO:0000256" key="3">
    <source>
        <dbReference type="ARBA" id="ARBA00022723"/>
    </source>
</evidence>
<dbReference type="Proteomes" id="UP001148313">
    <property type="component" value="Unassembled WGS sequence"/>
</dbReference>
<evidence type="ECO:0000313" key="6">
    <source>
        <dbReference type="EMBL" id="MDA4846005.1"/>
    </source>
</evidence>
<evidence type="ECO:0000259" key="5">
    <source>
        <dbReference type="Pfam" id="PF13193"/>
    </source>
</evidence>
<dbReference type="PROSITE" id="PS00455">
    <property type="entry name" value="AMP_BINDING"/>
    <property type="match status" value="1"/>
</dbReference>
<evidence type="ECO:0000259" key="4">
    <source>
        <dbReference type="Pfam" id="PF00501"/>
    </source>
</evidence>
<dbReference type="Gene3D" id="3.30.300.30">
    <property type="match status" value="1"/>
</dbReference>